<evidence type="ECO:0000313" key="10">
    <source>
        <dbReference type="Proteomes" id="UP001054857"/>
    </source>
</evidence>
<keyword evidence="10" id="KW-1185">Reference proteome</keyword>
<feature type="compositionally biased region" description="Acidic residues" evidence="7">
    <location>
        <begin position="209"/>
        <end position="241"/>
    </location>
</feature>
<evidence type="ECO:0000256" key="7">
    <source>
        <dbReference type="SAM" id="MobiDB-lite"/>
    </source>
</evidence>
<evidence type="ECO:0000313" key="9">
    <source>
        <dbReference type="EMBL" id="GFR51027.1"/>
    </source>
</evidence>
<dbReference type="EMBL" id="BMAR01000043">
    <property type="protein sequence ID" value="GFR51027.1"/>
    <property type="molecule type" value="Genomic_DNA"/>
</dbReference>
<dbReference type="SUPFAM" id="SSF48452">
    <property type="entry name" value="TPR-like"/>
    <property type="match status" value="1"/>
</dbReference>
<dbReference type="InterPro" id="IPR019544">
    <property type="entry name" value="Tetratricopeptide_SHNi-TPR_dom"/>
</dbReference>
<dbReference type="GO" id="GO:0042393">
    <property type="term" value="F:histone binding"/>
    <property type="evidence" value="ECO:0007669"/>
    <property type="project" value="TreeGrafter"/>
</dbReference>
<dbReference type="GO" id="GO:0005654">
    <property type="term" value="C:nucleoplasm"/>
    <property type="evidence" value="ECO:0007669"/>
    <property type="project" value="TreeGrafter"/>
</dbReference>
<keyword evidence="3" id="KW-0677">Repeat</keyword>
<dbReference type="Pfam" id="PF10516">
    <property type="entry name" value="SHNi-TPR"/>
    <property type="match status" value="1"/>
</dbReference>
<organism evidence="9 10">
    <name type="scientific">Astrephomene gubernaculifera</name>
    <dbReference type="NCBI Taxonomy" id="47775"/>
    <lineage>
        <taxon>Eukaryota</taxon>
        <taxon>Viridiplantae</taxon>
        <taxon>Chlorophyta</taxon>
        <taxon>core chlorophytes</taxon>
        <taxon>Chlorophyceae</taxon>
        <taxon>CS clade</taxon>
        <taxon>Chlamydomonadales</taxon>
        <taxon>Astrephomenaceae</taxon>
        <taxon>Astrephomene</taxon>
    </lineage>
</organism>
<keyword evidence="4 6" id="KW-0802">TPR repeat</keyword>
<name>A0AAD3E206_9CHLO</name>
<dbReference type="GO" id="GO:0006335">
    <property type="term" value="P:DNA replication-dependent chromatin assembly"/>
    <property type="evidence" value="ECO:0007669"/>
    <property type="project" value="TreeGrafter"/>
</dbReference>
<dbReference type="Gene3D" id="1.25.40.10">
    <property type="entry name" value="Tetratricopeptide repeat domain"/>
    <property type="match status" value="1"/>
</dbReference>
<evidence type="ECO:0000256" key="1">
    <source>
        <dbReference type="ARBA" id="ARBA00004123"/>
    </source>
</evidence>
<reference evidence="9 10" key="1">
    <citation type="journal article" date="2021" name="Sci. Rep.">
        <title>Genome sequencing of the multicellular alga Astrephomene provides insights into convergent evolution of germ-soma differentiation.</title>
        <authorList>
            <person name="Yamashita S."/>
            <person name="Yamamoto K."/>
            <person name="Matsuzaki R."/>
            <person name="Suzuki S."/>
            <person name="Yamaguchi H."/>
            <person name="Hirooka S."/>
            <person name="Minakuchi Y."/>
            <person name="Miyagishima S."/>
            <person name="Kawachi M."/>
            <person name="Toyoda A."/>
            <person name="Nozaki H."/>
        </authorList>
    </citation>
    <scope>NUCLEOTIDE SEQUENCE [LARGE SCALE GENOMIC DNA]</scope>
    <source>
        <strain evidence="9 10">NIES-4017</strain>
    </source>
</reference>
<dbReference type="InterPro" id="IPR019734">
    <property type="entry name" value="TPR_rpt"/>
</dbReference>
<evidence type="ECO:0000256" key="2">
    <source>
        <dbReference type="ARBA" id="ARBA00008402"/>
    </source>
</evidence>
<dbReference type="PANTHER" id="PTHR15081">
    <property type="entry name" value="NUCLEAR AUTOANTIGENIC SPERM PROTEIN NASP -RELATED"/>
    <property type="match status" value="1"/>
</dbReference>
<feature type="compositionally biased region" description="Low complexity" evidence="7">
    <location>
        <begin position="188"/>
        <end position="200"/>
    </location>
</feature>
<comment type="similarity">
    <text evidence="2">Belongs to the NASP family.</text>
</comment>
<feature type="domain" description="Tetratricopeptide SHNi-TPR" evidence="8">
    <location>
        <begin position="273"/>
        <end position="301"/>
    </location>
</feature>
<accession>A0AAD3E206</accession>
<gene>
    <name evidence="9" type="ORF">Agub_g13354</name>
</gene>
<feature type="region of interest" description="Disordered" evidence="7">
    <location>
        <begin position="86"/>
        <end position="241"/>
    </location>
</feature>
<feature type="compositionally biased region" description="Low complexity" evidence="7">
    <location>
        <begin position="156"/>
        <end position="180"/>
    </location>
</feature>
<dbReference type="InterPro" id="IPR011990">
    <property type="entry name" value="TPR-like_helical_dom_sf"/>
</dbReference>
<proteinExistence type="inferred from homology"/>
<evidence type="ECO:0000256" key="5">
    <source>
        <dbReference type="ARBA" id="ARBA00023242"/>
    </source>
</evidence>
<dbReference type="PANTHER" id="PTHR15081:SF1">
    <property type="entry name" value="NUCLEAR AUTOANTIGENIC SPERM PROTEIN"/>
    <property type="match status" value="1"/>
</dbReference>
<dbReference type="InterPro" id="IPR051730">
    <property type="entry name" value="NASP-like"/>
</dbReference>
<sequence length="547" mass="56363">MATEVASAVVEVSPEDLERAIANLNEGKKMIDEDPEKAVELLCSALRVYEKRYGSEALECADVYLYYGIALYEVARVTTDALGSTKTTVAPLPDQKPASEGAATEPSGTDANAQEQAAPDAPNAEKQGAADAEMTATAPADAEAAVPAAKEDDKPAAAPTEGETTAPAATESEAQASAPATEEKPATEGETAAAPAPATGDEAKKEGEEGAEGEEGSDEEEGEGGAEEGGEAQADDEEAAADGDDMKLAWEMLELARLIYSKHQPEQHHSKLAEVHKSLGDITSEQERFEEAVDSYKQSLEHLQAMQPPSLRRIAEVQYKLSLALTYQDQPEEALKETQAAITSLEAAVAETEEKLAALPTDGSGGEAAEEEGRQLQATSDDLRGVLTELQGNCEGLKETIANNNSIKETLKQAFIKANSEAGDAAAAGTTSGSFSAPSVASMQAVLLGVVGRGTKRITLQPTVAATTQTQIQQPPAAAAGANAAAPAKRTLSDLQSGQTAGAAAAGGAADENENEVAAKKARTEEAAGKTESAAPAAAGEVTMEGQ</sequence>
<feature type="region of interest" description="Disordered" evidence="7">
    <location>
        <begin position="469"/>
        <end position="547"/>
    </location>
</feature>
<comment type="subcellular location">
    <subcellularLocation>
        <location evidence="1">Nucleus</location>
    </subcellularLocation>
</comment>
<dbReference type="PROSITE" id="PS50005">
    <property type="entry name" value="TPR"/>
    <property type="match status" value="1"/>
</dbReference>
<evidence type="ECO:0000256" key="4">
    <source>
        <dbReference type="ARBA" id="ARBA00022803"/>
    </source>
</evidence>
<dbReference type="Proteomes" id="UP001054857">
    <property type="component" value="Unassembled WGS sequence"/>
</dbReference>
<feature type="compositionally biased region" description="Low complexity" evidence="7">
    <location>
        <begin position="469"/>
        <end position="488"/>
    </location>
</feature>
<keyword evidence="5" id="KW-0539">Nucleus</keyword>
<comment type="caution">
    <text evidence="9">The sequence shown here is derived from an EMBL/GenBank/DDBJ whole genome shotgun (WGS) entry which is preliminary data.</text>
</comment>
<feature type="compositionally biased region" description="Polar residues" evidence="7">
    <location>
        <begin position="106"/>
        <end position="115"/>
    </location>
</feature>
<dbReference type="GO" id="GO:0034080">
    <property type="term" value="P:CENP-A containing chromatin assembly"/>
    <property type="evidence" value="ECO:0007669"/>
    <property type="project" value="TreeGrafter"/>
</dbReference>
<evidence type="ECO:0000256" key="6">
    <source>
        <dbReference type="PROSITE-ProRule" id="PRU00339"/>
    </source>
</evidence>
<protein>
    <recommendedName>
        <fullName evidence="8">Tetratricopeptide SHNi-TPR domain-containing protein</fullName>
    </recommendedName>
</protein>
<feature type="compositionally biased region" description="Low complexity" evidence="7">
    <location>
        <begin position="501"/>
        <end position="510"/>
    </location>
</feature>
<evidence type="ECO:0000259" key="8">
    <source>
        <dbReference type="Pfam" id="PF10516"/>
    </source>
</evidence>
<feature type="compositionally biased region" description="Low complexity" evidence="7">
    <location>
        <begin position="129"/>
        <end position="148"/>
    </location>
</feature>
<evidence type="ECO:0000256" key="3">
    <source>
        <dbReference type="ARBA" id="ARBA00022737"/>
    </source>
</evidence>
<feature type="repeat" description="TPR" evidence="6">
    <location>
        <begin position="273"/>
        <end position="306"/>
    </location>
</feature>
<dbReference type="AlphaFoldDB" id="A0AAD3E206"/>
<feature type="compositionally biased region" description="Basic and acidic residues" evidence="7">
    <location>
        <begin position="517"/>
        <end position="529"/>
    </location>
</feature>